<proteinExistence type="predicted"/>
<evidence type="ECO:0000313" key="2">
    <source>
        <dbReference type="EMBL" id="GID15799.1"/>
    </source>
</evidence>
<dbReference type="RefSeq" id="WP_203664264.1">
    <property type="nucleotide sequence ID" value="NZ_BAAAZM010000015.1"/>
</dbReference>
<reference evidence="2" key="1">
    <citation type="submission" date="2021-01" db="EMBL/GenBank/DDBJ databases">
        <title>Whole genome shotgun sequence of Actinocatenispora rupis NBRC 107355.</title>
        <authorList>
            <person name="Komaki H."/>
            <person name="Tamura T."/>
        </authorList>
    </citation>
    <scope>NUCLEOTIDE SEQUENCE</scope>
    <source>
        <strain evidence="2">NBRC 107355</strain>
    </source>
</reference>
<organism evidence="2 3">
    <name type="scientific">Actinocatenispora rupis</name>
    <dbReference type="NCBI Taxonomy" id="519421"/>
    <lineage>
        <taxon>Bacteria</taxon>
        <taxon>Bacillati</taxon>
        <taxon>Actinomycetota</taxon>
        <taxon>Actinomycetes</taxon>
        <taxon>Micromonosporales</taxon>
        <taxon>Micromonosporaceae</taxon>
        <taxon>Actinocatenispora</taxon>
    </lineage>
</organism>
<gene>
    <name evidence="2" type="ORF">Aru02nite_66880</name>
</gene>
<sequence>MEFDGYMIHGSWDGSTLRIRGTNRAAHLALAGHGRTEEVAVQTSQITGLKLRDARRLINGELVITTLTGQKYKLHFRRKQAETFRRLEAALAESRSADEPTRSAPAGSDLKLEPESGDRGGPGDSPAPKLGRSQRGVARKQAKELAQRREQWEREYELLQRLAHATIAMGHGAHWDGGLALRPGELGVWTGIGDLVEPRSTGGAYTSGTRGASIRVPAGVRVRVGGVRGKYAPGQVAQTVVDQGAVAVTSKRVVFTGTTRTREWTYSKLVSANVTDEHVLLHVSNRQRVSGLSLGPSADEFVAFLQLAMLVDEHGLAEASRAVAQELAAHLQQRP</sequence>
<protein>
    <submittedName>
        <fullName evidence="2">Uncharacterized protein</fullName>
    </submittedName>
</protein>
<keyword evidence="3" id="KW-1185">Reference proteome</keyword>
<evidence type="ECO:0000256" key="1">
    <source>
        <dbReference type="SAM" id="MobiDB-lite"/>
    </source>
</evidence>
<feature type="region of interest" description="Disordered" evidence="1">
    <location>
        <begin position="92"/>
        <end position="146"/>
    </location>
</feature>
<dbReference type="EMBL" id="BOMB01000048">
    <property type="protein sequence ID" value="GID15799.1"/>
    <property type="molecule type" value="Genomic_DNA"/>
</dbReference>
<dbReference type="AlphaFoldDB" id="A0A8J3NDZ3"/>
<dbReference type="Proteomes" id="UP000612808">
    <property type="component" value="Unassembled WGS sequence"/>
</dbReference>
<comment type="caution">
    <text evidence="2">The sequence shown here is derived from an EMBL/GenBank/DDBJ whole genome shotgun (WGS) entry which is preliminary data.</text>
</comment>
<name>A0A8J3NDZ3_9ACTN</name>
<evidence type="ECO:0000313" key="3">
    <source>
        <dbReference type="Proteomes" id="UP000612808"/>
    </source>
</evidence>
<accession>A0A8J3NDZ3</accession>